<name>A0A023HC50_LITUN</name>
<sequence length="362" mass="42602">MRLKILISNFLALLGFPITLAIRGLAKILGYPDNSLGMEVTQSEKYLPSFARRMPPERVPDNISEVMFGLVPHTTPQERTFYENLEQGYYNFYVPNSKEAFFLPDKVSEWIQIHGNICLDITVLEMTREFIFALLINYMALLQFRNLLNMFLTINPYMRPWIYFLAITDWAYDVVKNNVPNVGGLSFVAVYLPVIIGKIADSLNHLVFTMPYLPSEGIETSLKINGKMTEVILFRYLPSLWYKYPIPDELREFWYNERPEIYKFMKQHYGHLDIDFLPDRLLKEAYENNQLHSMHSKSSWFYDLSLSKLNFHFDSTIFQTLSTQTICNRSIYPQEFICNLIHKQEIYEFLSCHVTKLLSNHV</sequence>
<dbReference type="EMBL" id="KC509525">
    <property type="protein sequence ID" value="AGH29078.1"/>
    <property type="molecule type" value="Genomic_DNA"/>
</dbReference>
<evidence type="ECO:0000313" key="1">
    <source>
        <dbReference type="EMBL" id="AGH29078.1"/>
    </source>
</evidence>
<gene>
    <name evidence="1" type="primary">ycf89</name>
</gene>
<dbReference type="GeneID" id="19740594"/>
<reference evidence="1" key="1">
    <citation type="journal article" date="2014" name="Genome Biol. Evol.">
        <title>Serial gene losses and foreign DNA underlie size and sequence variation in the plastid genomes of diatoms.</title>
        <authorList>
            <person name="Ruck E.C."/>
            <person name="Nakov T."/>
            <person name="Jansen R.K."/>
            <person name="Theriot E.C."/>
            <person name="Alverson A.J."/>
        </authorList>
    </citation>
    <scope>NUCLEOTIDE SEQUENCE</scope>
    <source>
        <strain evidence="1">Ccmp1797</strain>
    </source>
</reference>
<dbReference type="RefSeq" id="YP_009029547.1">
    <property type="nucleotide sequence ID" value="NC_024085.1"/>
</dbReference>
<dbReference type="EMBL" id="KC509525">
    <property type="protein sequence ID" value="AGH29024.1"/>
    <property type="molecule type" value="Genomic_DNA"/>
</dbReference>
<organism evidence="1">
    <name type="scientific">Lithodesmium undulatum</name>
    <name type="common">Marine centric diatom</name>
    <dbReference type="NCBI Taxonomy" id="59812"/>
    <lineage>
        <taxon>Eukaryota</taxon>
        <taxon>Sar</taxon>
        <taxon>Stramenopiles</taxon>
        <taxon>Ochrophyta</taxon>
        <taxon>Bacillariophyta</taxon>
        <taxon>Mediophyceae</taxon>
        <taxon>Lithodesmiophycidae</taxon>
        <taxon>Lithodesmiales</taxon>
        <taxon>Lithodesmiaceae</taxon>
        <taxon>Lithodesmium</taxon>
    </lineage>
</organism>
<dbReference type="GeneID" id="19740665"/>
<dbReference type="RefSeq" id="YP_009029493.1">
    <property type="nucleotide sequence ID" value="NC_024085.1"/>
</dbReference>
<keyword evidence="1" id="KW-0934">Plastid</keyword>
<keyword evidence="1" id="KW-0150">Chloroplast</keyword>
<proteinExistence type="predicted"/>
<dbReference type="AlphaFoldDB" id="A0A023HC50"/>
<geneLocation type="chloroplast" evidence="1"/>
<protein>
    <submittedName>
        <fullName evidence="1">Uncharacterized protein</fullName>
    </submittedName>
</protein>
<accession>A0A023HC50</accession>